<evidence type="ECO:0000256" key="8">
    <source>
        <dbReference type="SAM" id="Phobius"/>
    </source>
</evidence>
<feature type="transmembrane region" description="Helical" evidence="8">
    <location>
        <begin position="333"/>
        <end position="354"/>
    </location>
</feature>
<evidence type="ECO:0000313" key="10">
    <source>
        <dbReference type="Proteomes" id="UP000185696"/>
    </source>
</evidence>
<dbReference type="InterPro" id="IPR051050">
    <property type="entry name" value="Lipid_II_flippase_MurJ/MviN"/>
</dbReference>
<evidence type="ECO:0000313" key="9">
    <source>
        <dbReference type="EMBL" id="OLF06764.1"/>
    </source>
</evidence>
<dbReference type="AlphaFoldDB" id="A0A7Z0WGL5"/>
<dbReference type="PANTHER" id="PTHR47019">
    <property type="entry name" value="LIPID II FLIPPASE MURJ"/>
    <property type="match status" value="1"/>
</dbReference>
<dbReference type="PRINTS" id="PR01806">
    <property type="entry name" value="VIRFACTRMVIN"/>
</dbReference>
<comment type="subcellular location">
    <subcellularLocation>
        <location evidence="1">Cell membrane</location>
        <topology evidence="1">Multi-pass membrane protein</topology>
    </subcellularLocation>
</comment>
<feature type="transmembrane region" description="Helical" evidence="8">
    <location>
        <begin position="430"/>
        <end position="452"/>
    </location>
</feature>
<dbReference type="GO" id="GO:0009252">
    <property type="term" value="P:peptidoglycan biosynthetic process"/>
    <property type="evidence" value="ECO:0007669"/>
    <property type="project" value="UniProtKB-KW"/>
</dbReference>
<evidence type="ECO:0000256" key="3">
    <source>
        <dbReference type="ARBA" id="ARBA00022692"/>
    </source>
</evidence>
<feature type="transmembrane region" description="Helical" evidence="8">
    <location>
        <begin position="298"/>
        <end position="321"/>
    </location>
</feature>
<protein>
    <recommendedName>
        <fullName evidence="11">Peptidoglycan lipid II flippase</fullName>
    </recommendedName>
</protein>
<organism evidence="9 10">
    <name type="scientific">Actinophytocola xinjiangensis</name>
    <dbReference type="NCBI Taxonomy" id="485602"/>
    <lineage>
        <taxon>Bacteria</taxon>
        <taxon>Bacillati</taxon>
        <taxon>Actinomycetota</taxon>
        <taxon>Actinomycetes</taxon>
        <taxon>Pseudonocardiales</taxon>
        <taxon>Pseudonocardiaceae</taxon>
    </lineage>
</organism>
<dbReference type="InterPro" id="IPR004268">
    <property type="entry name" value="MurJ"/>
</dbReference>
<feature type="transmembrane region" description="Helical" evidence="8">
    <location>
        <begin position="125"/>
        <end position="145"/>
    </location>
</feature>
<dbReference type="GO" id="GO:0008360">
    <property type="term" value="P:regulation of cell shape"/>
    <property type="evidence" value="ECO:0007669"/>
    <property type="project" value="UniProtKB-KW"/>
</dbReference>
<feature type="transmembrane region" description="Helical" evidence="8">
    <location>
        <begin position="361"/>
        <end position="381"/>
    </location>
</feature>
<keyword evidence="2" id="KW-1003">Cell membrane</keyword>
<feature type="transmembrane region" description="Helical" evidence="8">
    <location>
        <begin position="257"/>
        <end position="277"/>
    </location>
</feature>
<keyword evidence="10" id="KW-1185">Reference proteome</keyword>
<keyword evidence="4" id="KW-0133">Cell shape</keyword>
<gene>
    <name evidence="9" type="ORF">BLA60_29845</name>
</gene>
<dbReference type="EMBL" id="MSIF01000019">
    <property type="protein sequence ID" value="OLF06764.1"/>
    <property type="molecule type" value="Genomic_DNA"/>
</dbReference>
<evidence type="ECO:0000256" key="6">
    <source>
        <dbReference type="ARBA" id="ARBA00022989"/>
    </source>
</evidence>
<keyword evidence="7 8" id="KW-0472">Membrane</keyword>
<evidence type="ECO:0000256" key="2">
    <source>
        <dbReference type="ARBA" id="ARBA00022475"/>
    </source>
</evidence>
<dbReference type="GO" id="GO:0005886">
    <property type="term" value="C:plasma membrane"/>
    <property type="evidence" value="ECO:0007669"/>
    <property type="project" value="UniProtKB-SubCell"/>
</dbReference>
<feature type="transmembrane region" description="Helical" evidence="8">
    <location>
        <begin position="157"/>
        <end position="174"/>
    </location>
</feature>
<dbReference type="RefSeq" id="WP_075136364.1">
    <property type="nucleotide sequence ID" value="NZ_MSIF01000019.1"/>
</dbReference>
<feature type="transmembrane region" description="Helical" evidence="8">
    <location>
        <begin position="458"/>
        <end position="478"/>
    </location>
</feature>
<evidence type="ECO:0000256" key="1">
    <source>
        <dbReference type="ARBA" id="ARBA00004651"/>
    </source>
</evidence>
<evidence type="ECO:0008006" key="11">
    <source>
        <dbReference type="Google" id="ProtNLM"/>
    </source>
</evidence>
<feature type="transmembrane region" description="Helical" evidence="8">
    <location>
        <begin position="393"/>
        <end position="418"/>
    </location>
</feature>
<evidence type="ECO:0000256" key="7">
    <source>
        <dbReference type="ARBA" id="ARBA00023136"/>
    </source>
</evidence>
<dbReference type="GO" id="GO:0015648">
    <property type="term" value="F:lipid-linked peptidoglycan transporter activity"/>
    <property type="evidence" value="ECO:0007669"/>
    <property type="project" value="TreeGrafter"/>
</dbReference>
<feature type="transmembrane region" description="Helical" evidence="8">
    <location>
        <begin position="80"/>
        <end position="105"/>
    </location>
</feature>
<dbReference type="OrthoDB" id="9804143at2"/>
<comment type="caution">
    <text evidence="9">The sequence shown here is derived from an EMBL/GenBank/DDBJ whole genome shotgun (WGS) entry which is preliminary data.</text>
</comment>
<proteinExistence type="predicted"/>
<name>A0A7Z0WGL5_9PSEU</name>
<sequence length="493" mass="48291">MSVRGAALLTAALTAAGAALGLGRDVVVAAVFGAGPAMDAFLVAQGLMNLVLGLVSGALAKAVVPVVARAGAEGLVTVRAALGLSCVVLAAGGVAMWLGAPAVVAVLAPGFGPATTALAVDLTRVVLVATVLVSATNLLAGAGQAVGRFAPAASQGVGFNVVMIASAALAGPVFGAHALAWGFVVGSAVRLLIQLPAFGWRLPLPSLRWRDPGLAEVVRLVPALLVGSAASTVNTLVDRAVASTVSDGAIASVNFAARLVSTVDLVLVATVLAALYPKLALAARPGRLAELRGLVERGAGALVAVLVPVVVVVVLTAQPVVRLVFARGAFDDRAVAMTASVTAVLACGLPALAVREVCARTAYAVGDGGIAVRSALVAVVVNVGGDVLLAPRFGVAGIAGATVAAGVAGAVVAVVGLHRRHGALPALTRPLLGVAAAGSVAAVAGLVARWLTGGVPDVVAVAVVGAVVLVSYVAVVRVTAPGPLRLLLGTVRR</sequence>
<dbReference type="PANTHER" id="PTHR47019:SF1">
    <property type="entry name" value="LIPID II FLIPPASE MURJ"/>
    <property type="match status" value="1"/>
</dbReference>
<dbReference type="Proteomes" id="UP000185696">
    <property type="component" value="Unassembled WGS sequence"/>
</dbReference>
<keyword evidence="6 8" id="KW-1133">Transmembrane helix</keyword>
<accession>A0A7Z0WGL5</accession>
<keyword evidence="3 8" id="KW-0812">Transmembrane</keyword>
<evidence type="ECO:0000256" key="5">
    <source>
        <dbReference type="ARBA" id="ARBA00022984"/>
    </source>
</evidence>
<evidence type="ECO:0000256" key="4">
    <source>
        <dbReference type="ARBA" id="ARBA00022960"/>
    </source>
</evidence>
<keyword evidence="5" id="KW-0573">Peptidoglycan synthesis</keyword>
<feature type="transmembrane region" description="Helical" evidence="8">
    <location>
        <begin position="47"/>
        <end position="68"/>
    </location>
</feature>
<dbReference type="GO" id="GO:0034204">
    <property type="term" value="P:lipid translocation"/>
    <property type="evidence" value="ECO:0007669"/>
    <property type="project" value="TreeGrafter"/>
</dbReference>
<reference evidence="9 10" key="1">
    <citation type="submission" date="2016-12" db="EMBL/GenBank/DDBJ databases">
        <title>The draft genome sequence of Actinophytocola xinjiangensis.</title>
        <authorList>
            <person name="Wang W."/>
            <person name="Yuan L."/>
        </authorList>
    </citation>
    <scope>NUCLEOTIDE SEQUENCE [LARGE SCALE GENOMIC DNA]</scope>
    <source>
        <strain evidence="9 10">CGMCC 4.4663</strain>
    </source>
</reference>
<dbReference type="Pfam" id="PF03023">
    <property type="entry name" value="MurJ"/>
    <property type="match status" value="1"/>
</dbReference>